<sequence length="82" mass="8723">MLQLHLCKCFGNLLKKDDKGDASAETTGPAWAAISESRQVLVSAALADSGSLIWSCISTAHICFDLLLLPYASYFSCAPQSA</sequence>
<proteinExistence type="predicted"/>
<evidence type="ECO:0000313" key="1">
    <source>
        <dbReference type="EMBL" id="KAK9028394.1"/>
    </source>
</evidence>
<comment type="caution">
    <text evidence="1">The sequence shown here is derived from an EMBL/GenBank/DDBJ whole genome shotgun (WGS) entry which is preliminary data.</text>
</comment>
<gene>
    <name evidence="1" type="ORF">V6N11_068199</name>
</gene>
<reference evidence="1 2" key="1">
    <citation type="journal article" date="2024" name="G3 (Bethesda)">
        <title>Genome assembly of Hibiscus sabdariffa L. provides insights into metabolisms of medicinal natural products.</title>
        <authorList>
            <person name="Kim T."/>
        </authorList>
    </citation>
    <scope>NUCLEOTIDE SEQUENCE [LARGE SCALE GENOMIC DNA]</scope>
    <source>
        <strain evidence="1">TK-2024</strain>
        <tissue evidence="1">Old leaves</tissue>
    </source>
</reference>
<evidence type="ECO:0000313" key="2">
    <source>
        <dbReference type="Proteomes" id="UP001396334"/>
    </source>
</evidence>
<organism evidence="1 2">
    <name type="scientific">Hibiscus sabdariffa</name>
    <name type="common">roselle</name>
    <dbReference type="NCBI Taxonomy" id="183260"/>
    <lineage>
        <taxon>Eukaryota</taxon>
        <taxon>Viridiplantae</taxon>
        <taxon>Streptophyta</taxon>
        <taxon>Embryophyta</taxon>
        <taxon>Tracheophyta</taxon>
        <taxon>Spermatophyta</taxon>
        <taxon>Magnoliopsida</taxon>
        <taxon>eudicotyledons</taxon>
        <taxon>Gunneridae</taxon>
        <taxon>Pentapetalae</taxon>
        <taxon>rosids</taxon>
        <taxon>malvids</taxon>
        <taxon>Malvales</taxon>
        <taxon>Malvaceae</taxon>
        <taxon>Malvoideae</taxon>
        <taxon>Hibiscus</taxon>
    </lineage>
</organism>
<protein>
    <submittedName>
        <fullName evidence="1">Uncharacterized protein</fullName>
    </submittedName>
</protein>
<accession>A0ABR2STB4</accession>
<name>A0ABR2STB4_9ROSI</name>
<keyword evidence="2" id="KW-1185">Reference proteome</keyword>
<dbReference type="Proteomes" id="UP001396334">
    <property type="component" value="Unassembled WGS sequence"/>
</dbReference>
<dbReference type="EMBL" id="JBBPBN010000012">
    <property type="protein sequence ID" value="KAK9028394.1"/>
    <property type="molecule type" value="Genomic_DNA"/>
</dbReference>